<sequence length="319" mass="35711">MICLVSNFYLNQKIWWRNQLAGQYSATYDYPVLVNSSDEAELEDEVDLEQSDGRIQLTQLRFYPVGTVQTYNVTEDACGNDSLTLSGNSTWSICEAPDDLELLLDSDEPGEMRRLFWFFNYGLWSQPPPECVVKRCPTPDRALLGFSDNDVFSSEQGFYQLGETVNVSCADGESQTNRRVDSETITCQLDDEKNAVFLRNSDPALRLNSCSVKTCSLPSLSTLGFGDYAELVEFDGPYSLWETVVVRCQDGIIKCPIPESIAMNVSEAALPGTKAIVSCPDIDFEYLSECVKSSDNSVTGLWIPTPTCRKFSLFSFFQI</sequence>
<protein>
    <recommendedName>
        <fullName evidence="3">Sushi domain-containing protein</fullName>
    </recommendedName>
</protein>
<gene>
    <name evidence="1" type="ORF">EB796_025156</name>
</gene>
<organism evidence="1 2">
    <name type="scientific">Bugula neritina</name>
    <name type="common">Brown bryozoan</name>
    <name type="synonym">Sertularia neritina</name>
    <dbReference type="NCBI Taxonomy" id="10212"/>
    <lineage>
        <taxon>Eukaryota</taxon>
        <taxon>Metazoa</taxon>
        <taxon>Spiralia</taxon>
        <taxon>Lophotrochozoa</taxon>
        <taxon>Bryozoa</taxon>
        <taxon>Gymnolaemata</taxon>
        <taxon>Cheilostomatida</taxon>
        <taxon>Flustrina</taxon>
        <taxon>Buguloidea</taxon>
        <taxon>Bugulidae</taxon>
        <taxon>Bugula</taxon>
    </lineage>
</organism>
<dbReference type="OrthoDB" id="6480633at2759"/>
<keyword evidence="2" id="KW-1185">Reference proteome</keyword>
<accession>A0A7J7IRG5</accession>
<evidence type="ECO:0000313" key="2">
    <source>
        <dbReference type="Proteomes" id="UP000593567"/>
    </source>
</evidence>
<dbReference type="EMBL" id="VXIV02003517">
    <property type="protein sequence ID" value="KAF6016533.1"/>
    <property type="molecule type" value="Genomic_DNA"/>
</dbReference>
<dbReference type="Proteomes" id="UP000593567">
    <property type="component" value="Unassembled WGS sequence"/>
</dbReference>
<evidence type="ECO:0000313" key="1">
    <source>
        <dbReference type="EMBL" id="KAF6016533.1"/>
    </source>
</evidence>
<comment type="caution">
    <text evidence="1">The sequence shown here is derived from an EMBL/GenBank/DDBJ whole genome shotgun (WGS) entry which is preliminary data.</text>
</comment>
<dbReference type="AlphaFoldDB" id="A0A7J7IRG5"/>
<reference evidence="1" key="1">
    <citation type="submission" date="2020-06" db="EMBL/GenBank/DDBJ databases">
        <title>Draft genome of Bugula neritina, a colonial animal packing powerful symbionts and potential medicines.</title>
        <authorList>
            <person name="Rayko M."/>
        </authorList>
    </citation>
    <scope>NUCLEOTIDE SEQUENCE [LARGE SCALE GENOMIC DNA]</scope>
    <source>
        <strain evidence="1">Kwan_BN1</strain>
    </source>
</reference>
<name>A0A7J7IRG5_BUGNE</name>
<evidence type="ECO:0008006" key="3">
    <source>
        <dbReference type="Google" id="ProtNLM"/>
    </source>
</evidence>
<proteinExistence type="predicted"/>